<feature type="binding site" evidence="8">
    <location>
        <position position="88"/>
    </location>
    <ligand>
        <name>substrate</name>
    </ligand>
</feature>
<dbReference type="EMBL" id="QGGR01000019">
    <property type="protein sequence ID" value="PWK40503.1"/>
    <property type="molecule type" value="Genomic_DNA"/>
</dbReference>
<evidence type="ECO:0000256" key="1">
    <source>
        <dbReference type="ARBA" id="ARBA00001864"/>
    </source>
</evidence>
<proteinExistence type="inferred from homology"/>
<evidence type="ECO:0000256" key="4">
    <source>
        <dbReference type="ARBA" id="ARBA00011193"/>
    </source>
</evidence>
<dbReference type="GO" id="GO:0008652">
    <property type="term" value="P:amino acid biosynthetic process"/>
    <property type="evidence" value="ECO:0007669"/>
    <property type="project" value="UniProtKB-KW"/>
</dbReference>
<gene>
    <name evidence="8" type="primary">aroQ</name>
    <name evidence="11" type="ORF">BC793_119111</name>
</gene>
<dbReference type="InterPro" id="IPR018509">
    <property type="entry name" value="DHquinase_II_CS"/>
</dbReference>
<dbReference type="PANTHER" id="PTHR21272">
    <property type="entry name" value="CATABOLIC 3-DEHYDROQUINASE"/>
    <property type="match status" value="1"/>
</dbReference>
<evidence type="ECO:0000256" key="3">
    <source>
        <dbReference type="ARBA" id="ARBA00011037"/>
    </source>
</evidence>
<reference evidence="11 12" key="1">
    <citation type="submission" date="2018-05" db="EMBL/GenBank/DDBJ databases">
        <title>Genomic Encyclopedia of Archaeal and Bacterial Type Strains, Phase II (KMG-II): from individual species to whole genera.</title>
        <authorList>
            <person name="Goeker M."/>
        </authorList>
    </citation>
    <scope>NUCLEOTIDE SEQUENCE [LARGE SCALE GENOMIC DNA]</scope>
    <source>
        <strain evidence="11 12">DSM 45184</strain>
    </source>
</reference>
<comment type="similarity">
    <text evidence="3 8">Belongs to the type-II 3-dehydroquinase family.</text>
</comment>
<comment type="subunit">
    <text evidence="4 8">Homododecamer.</text>
</comment>
<keyword evidence="6 8" id="KW-0057">Aromatic amino acid biosynthesis</keyword>
<evidence type="ECO:0000256" key="9">
    <source>
        <dbReference type="PIRSR" id="PIRSR001399-1"/>
    </source>
</evidence>
<dbReference type="PIRSF" id="PIRSF001399">
    <property type="entry name" value="DHquinase_II"/>
    <property type="match status" value="1"/>
</dbReference>
<comment type="catalytic activity">
    <reaction evidence="1 8">
        <text>3-dehydroquinate = 3-dehydroshikimate + H2O</text>
        <dbReference type="Rhea" id="RHEA:21096"/>
        <dbReference type="ChEBI" id="CHEBI:15377"/>
        <dbReference type="ChEBI" id="CHEBI:16630"/>
        <dbReference type="ChEBI" id="CHEBI:32364"/>
        <dbReference type="EC" id="4.2.1.10"/>
    </reaction>
</comment>
<evidence type="ECO:0000256" key="2">
    <source>
        <dbReference type="ARBA" id="ARBA00004902"/>
    </source>
</evidence>
<dbReference type="GO" id="GO:0009423">
    <property type="term" value="P:chorismate biosynthetic process"/>
    <property type="evidence" value="ECO:0007669"/>
    <property type="project" value="UniProtKB-UniRule"/>
</dbReference>
<dbReference type="UniPathway" id="UPA00053">
    <property type="reaction ID" value="UER00086"/>
</dbReference>
<keyword evidence="12" id="KW-1185">Reference proteome</keyword>
<comment type="pathway">
    <text evidence="2 8">Metabolic intermediate biosynthesis; chorismate biosynthesis; chorismate from D-erythrose 4-phosphate and phosphoenolpyruvate: step 3/7.</text>
</comment>
<feature type="binding site" evidence="8">
    <location>
        <position position="75"/>
    </location>
    <ligand>
        <name>substrate</name>
    </ligand>
</feature>
<name>A0A316F4F8_9ACTN</name>
<dbReference type="HAMAP" id="MF_00169">
    <property type="entry name" value="AroQ"/>
    <property type="match status" value="1"/>
</dbReference>
<dbReference type="InterPro" id="IPR036441">
    <property type="entry name" value="DHquinase_II_sf"/>
</dbReference>
<dbReference type="CDD" id="cd00466">
    <property type="entry name" value="DHQase_II"/>
    <property type="match status" value="1"/>
</dbReference>
<dbReference type="OrthoDB" id="9790793at2"/>
<evidence type="ECO:0000256" key="6">
    <source>
        <dbReference type="ARBA" id="ARBA00023141"/>
    </source>
</evidence>
<feature type="site" description="Transition state stabilizer" evidence="8 10">
    <location>
        <position position="19"/>
    </location>
</feature>
<organism evidence="11 12">
    <name type="scientific">Actinoplanes xinjiangensis</name>
    <dbReference type="NCBI Taxonomy" id="512350"/>
    <lineage>
        <taxon>Bacteria</taxon>
        <taxon>Bacillati</taxon>
        <taxon>Actinomycetota</taxon>
        <taxon>Actinomycetes</taxon>
        <taxon>Micromonosporales</taxon>
        <taxon>Micromonosporaceae</taxon>
        <taxon>Actinoplanes</taxon>
    </lineage>
</organism>
<dbReference type="NCBIfam" id="NF003807">
    <property type="entry name" value="PRK05395.1-4"/>
    <property type="match status" value="1"/>
</dbReference>
<comment type="caution">
    <text evidence="8">Lacks conserved residue(s) required for the propagation of feature annotation.</text>
</comment>
<feature type="active site" description="Proton donor" evidence="8 9">
    <location>
        <position position="101"/>
    </location>
</feature>
<keyword evidence="8" id="KW-0028">Amino-acid biosynthesis</keyword>
<comment type="caution">
    <text evidence="11">The sequence shown here is derived from an EMBL/GenBank/DDBJ whole genome shotgun (WGS) entry which is preliminary data.</text>
</comment>
<dbReference type="GO" id="GO:0003855">
    <property type="term" value="F:3-dehydroquinate dehydratase activity"/>
    <property type="evidence" value="ECO:0007669"/>
    <property type="project" value="UniProtKB-UniRule"/>
</dbReference>
<dbReference type="PROSITE" id="PS01029">
    <property type="entry name" value="DEHYDROQUINASE_II"/>
    <property type="match status" value="1"/>
</dbReference>
<sequence length="152" mass="16737">MAERLFILNGPNLNMLGRREPHLYGRVTLPAIEQKCRAVAEELDFDLFFGQSNAEGQLIEWVHQAYDQAAPVIINPAGLSTRSVALYDALRMHDRPIVEVHLTNVFGREPLYRDLLTAAAAWGFLAGFGADVYEMAMRGLGAHLSGGGRPCA</sequence>
<feature type="binding site" evidence="8">
    <location>
        <begin position="102"/>
        <end position="103"/>
    </location>
    <ligand>
        <name>substrate</name>
    </ligand>
</feature>
<evidence type="ECO:0000256" key="7">
    <source>
        <dbReference type="ARBA" id="ARBA00023239"/>
    </source>
</evidence>
<dbReference type="PANTHER" id="PTHR21272:SF3">
    <property type="entry name" value="CATABOLIC 3-DEHYDROQUINASE"/>
    <property type="match status" value="1"/>
</dbReference>
<evidence type="ECO:0000313" key="12">
    <source>
        <dbReference type="Proteomes" id="UP000245697"/>
    </source>
</evidence>
<dbReference type="InterPro" id="IPR001874">
    <property type="entry name" value="DHquinase_II"/>
</dbReference>
<keyword evidence="7 8" id="KW-0456">Lyase</keyword>
<dbReference type="GO" id="GO:0019631">
    <property type="term" value="P:quinate catabolic process"/>
    <property type="evidence" value="ECO:0007669"/>
    <property type="project" value="TreeGrafter"/>
</dbReference>
<dbReference type="AlphaFoldDB" id="A0A316F4F8"/>
<evidence type="ECO:0000256" key="8">
    <source>
        <dbReference type="HAMAP-Rule" id="MF_00169"/>
    </source>
</evidence>
<dbReference type="EC" id="4.2.1.10" evidence="5 8"/>
<dbReference type="Pfam" id="PF01220">
    <property type="entry name" value="DHquinase_II"/>
    <property type="match status" value="1"/>
</dbReference>
<evidence type="ECO:0000256" key="10">
    <source>
        <dbReference type="PIRSR" id="PIRSR001399-3"/>
    </source>
</evidence>
<dbReference type="GO" id="GO:0009073">
    <property type="term" value="P:aromatic amino acid family biosynthetic process"/>
    <property type="evidence" value="ECO:0007669"/>
    <property type="project" value="UniProtKB-KW"/>
</dbReference>
<evidence type="ECO:0000256" key="5">
    <source>
        <dbReference type="ARBA" id="ARBA00012060"/>
    </source>
</evidence>
<comment type="function">
    <text evidence="8">Catalyzes a trans-dehydration via an enolate intermediate.</text>
</comment>
<evidence type="ECO:0000313" key="11">
    <source>
        <dbReference type="EMBL" id="PWK40503.1"/>
    </source>
</evidence>
<accession>A0A316F4F8</accession>
<dbReference type="RefSeq" id="WP_109599837.1">
    <property type="nucleotide sequence ID" value="NZ_BONA01000072.1"/>
</dbReference>
<protein>
    <recommendedName>
        <fullName evidence="5 8">3-dehydroquinate dehydratase</fullName>
        <shortName evidence="8">3-dehydroquinase</shortName>
        <ecNumber evidence="5 8">4.2.1.10</ecNumber>
    </recommendedName>
    <alternativeName>
        <fullName evidence="8">Type II DHQase</fullName>
    </alternativeName>
</protein>
<dbReference type="Proteomes" id="UP000245697">
    <property type="component" value="Unassembled WGS sequence"/>
</dbReference>
<dbReference type="Gene3D" id="3.40.50.9100">
    <property type="entry name" value="Dehydroquinase, class II"/>
    <property type="match status" value="1"/>
</dbReference>
<feature type="active site" description="Proton acceptor" evidence="8 9">
    <location>
        <position position="24"/>
    </location>
</feature>
<dbReference type="SUPFAM" id="SSF52304">
    <property type="entry name" value="Type II 3-dehydroquinate dehydratase"/>
    <property type="match status" value="1"/>
</dbReference>